<dbReference type="InterPro" id="IPR014325">
    <property type="entry name" value="RNA_pol_sigma-E_actinobac"/>
</dbReference>
<evidence type="ECO:0000256" key="4">
    <source>
        <dbReference type="ARBA" id="ARBA00023125"/>
    </source>
</evidence>
<dbReference type="EMBL" id="BAAAHK010000022">
    <property type="protein sequence ID" value="GAA0960933.1"/>
    <property type="molecule type" value="Genomic_DNA"/>
</dbReference>
<gene>
    <name evidence="8" type="ORF">GCM10009554_76610</name>
</gene>
<dbReference type="SUPFAM" id="SSF88659">
    <property type="entry name" value="Sigma3 and sigma4 domains of RNA polymerase sigma factors"/>
    <property type="match status" value="1"/>
</dbReference>
<feature type="domain" description="RNA polymerase sigma-70 region 2" evidence="6">
    <location>
        <begin position="21"/>
        <end position="79"/>
    </location>
</feature>
<protein>
    <submittedName>
        <fullName evidence="8">SigE family RNA polymerase sigma factor</fullName>
    </submittedName>
</protein>
<dbReference type="InterPro" id="IPR036388">
    <property type="entry name" value="WH-like_DNA-bd_sf"/>
</dbReference>
<keyword evidence="3" id="KW-0731">Sigma factor</keyword>
<organism evidence="8 9">
    <name type="scientific">Kribbella koreensis</name>
    <dbReference type="NCBI Taxonomy" id="57909"/>
    <lineage>
        <taxon>Bacteria</taxon>
        <taxon>Bacillati</taxon>
        <taxon>Actinomycetota</taxon>
        <taxon>Actinomycetes</taxon>
        <taxon>Propionibacteriales</taxon>
        <taxon>Kribbellaceae</taxon>
        <taxon>Kribbella</taxon>
    </lineage>
</organism>
<evidence type="ECO:0000256" key="3">
    <source>
        <dbReference type="ARBA" id="ARBA00023082"/>
    </source>
</evidence>
<dbReference type="PANTHER" id="PTHR43133:SF50">
    <property type="entry name" value="ECF RNA POLYMERASE SIGMA FACTOR SIGM"/>
    <property type="match status" value="1"/>
</dbReference>
<keyword evidence="2" id="KW-0805">Transcription regulation</keyword>
<dbReference type="SUPFAM" id="SSF88946">
    <property type="entry name" value="Sigma2 domain of RNA polymerase sigma factors"/>
    <property type="match status" value="1"/>
</dbReference>
<keyword evidence="4" id="KW-0238">DNA-binding</keyword>
<evidence type="ECO:0000256" key="1">
    <source>
        <dbReference type="ARBA" id="ARBA00010641"/>
    </source>
</evidence>
<feature type="domain" description="RNA polymerase sigma factor 70 region 4 type 2" evidence="7">
    <location>
        <begin position="111"/>
        <end position="163"/>
    </location>
</feature>
<name>A0ABN1RP39_9ACTN</name>
<dbReference type="Pfam" id="PF08281">
    <property type="entry name" value="Sigma70_r4_2"/>
    <property type="match status" value="1"/>
</dbReference>
<evidence type="ECO:0000313" key="8">
    <source>
        <dbReference type="EMBL" id="GAA0960933.1"/>
    </source>
</evidence>
<dbReference type="Proteomes" id="UP001500542">
    <property type="component" value="Unassembled WGS sequence"/>
</dbReference>
<dbReference type="NCBIfam" id="TIGR02937">
    <property type="entry name" value="sigma70-ECF"/>
    <property type="match status" value="1"/>
</dbReference>
<dbReference type="Gene3D" id="1.10.1740.10">
    <property type="match status" value="1"/>
</dbReference>
<dbReference type="RefSeq" id="WP_343982401.1">
    <property type="nucleotide sequence ID" value="NZ_BAAAHK010000022.1"/>
</dbReference>
<proteinExistence type="inferred from homology"/>
<keyword evidence="5" id="KW-0804">Transcription</keyword>
<dbReference type="InterPro" id="IPR007627">
    <property type="entry name" value="RNA_pol_sigma70_r2"/>
</dbReference>
<comment type="caution">
    <text evidence="8">The sequence shown here is derived from an EMBL/GenBank/DDBJ whole genome shotgun (WGS) entry which is preliminary data.</text>
</comment>
<sequence length="191" mass="21528">MDPGLDAEFAAFVDGRFTALQRFGYLLTGEWHLAEDLVQTSLTKVWFHRKSLRNSAALESYTRTTMVNTSSQWWRRKWKGETPTEELPEPAAAAATEKSTTSEFGTIDDRDLLLRALATLPRRTRATLVLRYFEDLPEAEIAQIMGCSLGTVKSNISRGLTKLREHRLFTDPLIATSPDRPGLRGGLTNDR</sequence>
<evidence type="ECO:0000259" key="7">
    <source>
        <dbReference type="Pfam" id="PF08281"/>
    </source>
</evidence>
<keyword evidence="9" id="KW-1185">Reference proteome</keyword>
<evidence type="ECO:0000256" key="5">
    <source>
        <dbReference type="ARBA" id="ARBA00023163"/>
    </source>
</evidence>
<reference evidence="8 9" key="1">
    <citation type="journal article" date="2019" name="Int. J. Syst. Evol. Microbiol.">
        <title>The Global Catalogue of Microorganisms (GCM) 10K type strain sequencing project: providing services to taxonomists for standard genome sequencing and annotation.</title>
        <authorList>
            <consortium name="The Broad Institute Genomics Platform"/>
            <consortium name="The Broad Institute Genome Sequencing Center for Infectious Disease"/>
            <person name="Wu L."/>
            <person name="Ma J."/>
        </authorList>
    </citation>
    <scope>NUCLEOTIDE SEQUENCE [LARGE SCALE GENOMIC DNA]</scope>
    <source>
        <strain evidence="8 9">JCM 10977</strain>
    </source>
</reference>
<dbReference type="PANTHER" id="PTHR43133">
    <property type="entry name" value="RNA POLYMERASE ECF-TYPE SIGMA FACTO"/>
    <property type="match status" value="1"/>
</dbReference>
<dbReference type="InterPro" id="IPR013324">
    <property type="entry name" value="RNA_pol_sigma_r3/r4-like"/>
</dbReference>
<dbReference type="Pfam" id="PF04542">
    <property type="entry name" value="Sigma70_r2"/>
    <property type="match status" value="1"/>
</dbReference>
<dbReference type="InterPro" id="IPR039425">
    <property type="entry name" value="RNA_pol_sigma-70-like"/>
</dbReference>
<comment type="similarity">
    <text evidence="1">Belongs to the sigma-70 factor family. ECF subfamily.</text>
</comment>
<dbReference type="Gene3D" id="1.10.10.10">
    <property type="entry name" value="Winged helix-like DNA-binding domain superfamily/Winged helix DNA-binding domain"/>
    <property type="match status" value="1"/>
</dbReference>
<dbReference type="InterPro" id="IPR014284">
    <property type="entry name" value="RNA_pol_sigma-70_dom"/>
</dbReference>
<evidence type="ECO:0000259" key="6">
    <source>
        <dbReference type="Pfam" id="PF04542"/>
    </source>
</evidence>
<dbReference type="InterPro" id="IPR013325">
    <property type="entry name" value="RNA_pol_sigma_r2"/>
</dbReference>
<dbReference type="InterPro" id="IPR013249">
    <property type="entry name" value="RNA_pol_sigma70_r4_t2"/>
</dbReference>
<evidence type="ECO:0000256" key="2">
    <source>
        <dbReference type="ARBA" id="ARBA00023015"/>
    </source>
</evidence>
<accession>A0ABN1RP39</accession>
<evidence type="ECO:0000313" key="9">
    <source>
        <dbReference type="Proteomes" id="UP001500542"/>
    </source>
</evidence>
<dbReference type="CDD" id="cd06171">
    <property type="entry name" value="Sigma70_r4"/>
    <property type="match status" value="1"/>
</dbReference>
<dbReference type="NCBIfam" id="TIGR02983">
    <property type="entry name" value="SigE-fam_strep"/>
    <property type="match status" value="1"/>
</dbReference>